<evidence type="ECO:0000256" key="1">
    <source>
        <dbReference type="SAM" id="MobiDB-lite"/>
    </source>
</evidence>
<dbReference type="EMBL" id="CP124616">
    <property type="protein sequence ID" value="WGW02871.1"/>
    <property type="molecule type" value="Genomic_DNA"/>
</dbReference>
<sequence>MTDNQQKDMDARHKAKANEIITRMTENGASASEIAAQKAANKQSFGHEGEFDPEKH</sequence>
<feature type="compositionally biased region" description="Basic and acidic residues" evidence="1">
    <location>
        <begin position="45"/>
        <end position="56"/>
    </location>
</feature>
<name>A0ABY8QFT1_9RHOB</name>
<gene>
    <name evidence="2" type="ORF">QF118_13105</name>
</gene>
<protein>
    <submittedName>
        <fullName evidence="2">Uncharacterized protein</fullName>
    </submittedName>
</protein>
<proteinExistence type="predicted"/>
<dbReference type="Proteomes" id="UP001241605">
    <property type="component" value="Chromosome"/>
</dbReference>
<organism evidence="2 3">
    <name type="scientific">Tropicibacter oceani</name>
    <dbReference type="NCBI Taxonomy" id="3058420"/>
    <lineage>
        <taxon>Bacteria</taxon>
        <taxon>Pseudomonadati</taxon>
        <taxon>Pseudomonadota</taxon>
        <taxon>Alphaproteobacteria</taxon>
        <taxon>Rhodobacterales</taxon>
        <taxon>Roseobacteraceae</taxon>
        <taxon>Tropicibacter</taxon>
    </lineage>
</organism>
<keyword evidence="3" id="KW-1185">Reference proteome</keyword>
<evidence type="ECO:0000313" key="2">
    <source>
        <dbReference type="EMBL" id="WGW02871.1"/>
    </source>
</evidence>
<reference evidence="2 3" key="1">
    <citation type="submission" date="2023-05" db="EMBL/GenBank/DDBJ databases">
        <title>YMD87, complete Genome.</title>
        <authorList>
            <person name="Zhang J."/>
            <person name="Xu X."/>
        </authorList>
    </citation>
    <scope>NUCLEOTIDE SEQUENCE [LARGE SCALE GENOMIC DNA]</scope>
    <source>
        <strain evidence="2 3">YMD87</strain>
    </source>
</reference>
<feature type="compositionally biased region" description="Low complexity" evidence="1">
    <location>
        <begin position="29"/>
        <end position="40"/>
    </location>
</feature>
<dbReference type="RefSeq" id="WP_282299500.1">
    <property type="nucleotide sequence ID" value="NZ_CP124616.1"/>
</dbReference>
<evidence type="ECO:0000313" key="3">
    <source>
        <dbReference type="Proteomes" id="UP001241605"/>
    </source>
</evidence>
<accession>A0ABY8QFT1</accession>
<feature type="region of interest" description="Disordered" evidence="1">
    <location>
        <begin position="24"/>
        <end position="56"/>
    </location>
</feature>